<gene>
    <name evidence="1" type="ORF">CERSUDRAFT_96584</name>
</gene>
<protein>
    <submittedName>
        <fullName evidence="1">Uncharacterized protein</fullName>
    </submittedName>
</protein>
<dbReference type="HOGENOM" id="CLU_2061213_0_0_1"/>
<name>M2QEJ5_CERS8</name>
<proteinExistence type="predicted"/>
<dbReference type="EMBL" id="KB445800">
    <property type="protein sequence ID" value="EMD35468.1"/>
    <property type="molecule type" value="Genomic_DNA"/>
</dbReference>
<reference evidence="1 2" key="1">
    <citation type="journal article" date="2012" name="Proc. Natl. Acad. Sci. U.S.A.">
        <title>Comparative genomics of Ceriporiopsis subvermispora and Phanerochaete chrysosporium provide insight into selective ligninolysis.</title>
        <authorList>
            <person name="Fernandez-Fueyo E."/>
            <person name="Ruiz-Duenas F.J."/>
            <person name="Ferreira P."/>
            <person name="Floudas D."/>
            <person name="Hibbett D.S."/>
            <person name="Canessa P."/>
            <person name="Larrondo L.F."/>
            <person name="James T.Y."/>
            <person name="Seelenfreund D."/>
            <person name="Lobos S."/>
            <person name="Polanco R."/>
            <person name="Tello M."/>
            <person name="Honda Y."/>
            <person name="Watanabe T."/>
            <person name="Watanabe T."/>
            <person name="Ryu J.S."/>
            <person name="Kubicek C.P."/>
            <person name="Schmoll M."/>
            <person name="Gaskell J."/>
            <person name="Hammel K.E."/>
            <person name="St John F.J."/>
            <person name="Vanden Wymelenberg A."/>
            <person name="Sabat G."/>
            <person name="Splinter BonDurant S."/>
            <person name="Syed K."/>
            <person name="Yadav J.S."/>
            <person name="Doddapaneni H."/>
            <person name="Subramanian V."/>
            <person name="Lavin J.L."/>
            <person name="Oguiza J.A."/>
            <person name="Perez G."/>
            <person name="Pisabarro A.G."/>
            <person name="Ramirez L."/>
            <person name="Santoyo F."/>
            <person name="Master E."/>
            <person name="Coutinho P.M."/>
            <person name="Henrissat B."/>
            <person name="Lombard V."/>
            <person name="Magnuson J.K."/>
            <person name="Kuees U."/>
            <person name="Hori C."/>
            <person name="Igarashi K."/>
            <person name="Samejima M."/>
            <person name="Held B.W."/>
            <person name="Barry K.W."/>
            <person name="LaButti K.M."/>
            <person name="Lapidus A."/>
            <person name="Lindquist E.A."/>
            <person name="Lucas S.M."/>
            <person name="Riley R."/>
            <person name="Salamov A.A."/>
            <person name="Hoffmeister D."/>
            <person name="Schwenk D."/>
            <person name="Hadar Y."/>
            <person name="Yarden O."/>
            <person name="de Vries R.P."/>
            <person name="Wiebenga A."/>
            <person name="Stenlid J."/>
            <person name="Eastwood D."/>
            <person name="Grigoriev I.V."/>
            <person name="Berka R.M."/>
            <person name="Blanchette R.A."/>
            <person name="Kersten P."/>
            <person name="Martinez A.T."/>
            <person name="Vicuna R."/>
            <person name="Cullen D."/>
        </authorList>
    </citation>
    <scope>NUCLEOTIDE SEQUENCE [LARGE SCALE GENOMIC DNA]</scope>
    <source>
        <strain evidence="1 2">B</strain>
    </source>
</reference>
<dbReference type="AlphaFoldDB" id="M2QEJ5"/>
<dbReference type="Proteomes" id="UP000016930">
    <property type="component" value="Unassembled WGS sequence"/>
</dbReference>
<evidence type="ECO:0000313" key="2">
    <source>
        <dbReference type="Proteomes" id="UP000016930"/>
    </source>
</evidence>
<accession>M2QEJ5</accession>
<evidence type="ECO:0000313" key="1">
    <source>
        <dbReference type="EMBL" id="EMD35468.1"/>
    </source>
</evidence>
<sequence length="119" mass="13640">MSDQMNAVPIPRLPSDVRRVVRRLLAWSRPEKNAYVPTRIPAGSVWKDVEDVAPEDVDKAPPSLRMLCWDGDALRIVVPAVVLQFNGYWMELQLFRVEDGHVLRDLGFWTGWDATLVVR</sequence>
<keyword evidence="2" id="KW-1185">Reference proteome</keyword>
<organism evidence="1 2">
    <name type="scientific">Ceriporiopsis subvermispora (strain B)</name>
    <name type="common">White-rot fungus</name>
    <name type="synonym">Gelatoporia subvermispora</name>
    <dbReference type="NCBI Taxonomy" id="914234"/>
    <lineage>
        <taxon>Eukaryota</taxon>
        <taxon>Fungi</taxon>
        <taxon>Dikarya</taxon>
        <taxon>Basidiomycota</taxon>
        <taxon>Agaricomycotina</taxon>
        <taxon>Agaricomycetes</taxon>
        <taxon>Polyporales</taxon>
        <taxon>Gelatoporiaceae</taxon>
        <taxon>Gelatoporia</taxon>
    </lineage>
</organism>